<gene>
    <name evidence="2" type="ORF">PoB_006509600</name>
</gene>
<evidence type="ECO:0000313" key="2">
    <source>
        <dbReference type="EMBL" id="GFO38591.1"/>
    </source>
</evidence>
<keyword evidence="3" id="KW-1185">Reference proteome</keyword>
<sequence>MLRMCFKKLRVGSFVSLVLPLLSSPPLLLKRPDYSVVALKQSGMHKIRRLRLEMSFLAWRRSQTPSHLSYIPPTAVSALKAQRGGWAAPEISSQMVVFFT</sequence>
<proteinExistence type="predicted"/>
<reference evidence="2 3" key="1">
    <citation type="journal article" date="2021" name="Elife">
        <title>Chloroplast acquisition without the gene transfer in kleptoplastic sea slugs, Plakobranchus ocellatus.</title>
        <authorList>
            <person name="Maeda T."/>
            <person name="Takahashi S."/>
            <person name="Yoshida T."/>
            <person name="Shimamura S."/>
            <person name="Takaki Y."/>
            <person name="Nagai Y."/>
            <person name="Toyoda A."/>
            <person name="Suzuki Y."/>
            <person name="Arimoto A."/>
            <person name="Ishii H."/>
            <person name="Satoh N."/>
            <person name="Nishiyama T."/>
            <person name="Hasebe M."/>
            <person name="Maruyama T."/>
            <person name="Minagawa J."/>
            <person name="Obokata J."/>
            <person name="Shigenobu S."/>
        </authorList>
    </citation>
    <scope>NUCLEOTIDE SEQUENCE [LARGE SCALE GENOMIC DNA]</scope>
</reference>
<protein>
    <recommendedName>
        <fullName evidence="4">Secreted protein</fullName>
    </recommendedName>
</protein>
<organism evidence="2 3">
    <name type="scientific">Plakobranchus ocellatus</name>
    <dbReference type="NCBI Taxonomy" id="259542"/>
    <lineage>
        <taxon>Eukaryota</taxon>
        <taxon>Metazoa</taxon>
        <taxon>Spiralia</taxon>
        <taxon>Lophotrochozoa</taxon>
        <taxon>Mollusca</taxon>
        <taxon>Gastropoda</taxon>
        <taxon>Heterobranchia</taxon>
        <taxon>Euthyneura</taxon>
        <taxon>Panpulmonata</taxon>
        <taxon>Sacoglossa</taxon>
        <taxon>Placobranchoidea</taxon>
        <taxon>Plakobranchidae</taxon>
        <taxon>Plakobranchus</taxon>
    </lineage>
</organism>
<name>A0AAV4D324_9GAST</name>
<evidence type="ECO:0000256" key="1">
    <source>
        <dbReference type="SAM" id="SignalP"/>
    </source>
</evidence>
<feature type="signal peptide" evidence="1">
    <location>
        <begin position="1"/>
        <end position="20"/>
    </location>
</feature>
<dbReference type="AlphaFoldDB" id="A0AAV4D324"/>
<feature type="chain" id="PRO_5043741467" description="Secreted protein" evidence="1">
    <location>
        <begin position="21"/>
        <end position="100"/>
    </location>
</feature>
<keyword evidence="1" id="KW-0732">Signal</keyword>
<dbReference type="EMBL" id="BLXT01007322">
    <property type="protein sequence ID" value="GFO38591.1"/>
    <property type="molecule type" value="Genomic_DNA"/>
</dbReference>
<evidence type="ECO:0008006" key="4">
    <source>
        <dbReference type="Google" id="ProtNLM"/>
    </source>
</evidence>
<dbReference type="Proteomes" id="UP000735302">
    <property type="component" value="Unassembled WGS sequence"/>
</dbReference>
<comment type="caution">
    <text evidence="2">The sequence shown here is derived from an EMBL/GenBank/DDBJ whole genome shotgun (WGS) entry which is preliminary data.</text>
</comment>
<accession>A0AAV4D324</accession>
<evidence type="ECO:0000313" key="3">
    <source>
        <dbReference type="Proteomes" id="UP000735302"/>
    </source>
</evidence>